<organism evidence="5 6">
    <name type="scientific">Mucilaginibacter lappiensis</name>
    <dbReference type="NCBI Taxonomy" id="354630"/>
    <lineage>
        <taxon>Bacteria</taxon>
        <taxon>Pseudomonadati</taxon>
        <taxon>Bacteroidota</taxon>
        <taxon>Sphingobacteriia</taxon>
        <taxon>Sphingobacteriales</taxon>
        <taxon>Sphingobacteriaceae</taxon>
        <taxon>Mucilaginibacter</taxon>
    </lineage>
</organism>
<dbReference type="Gene3D" id="2.40.170.20">
    <property type="entry name" value="TonB-dependent receptor, beta-barrel domain"/>
    <property type="match status" value="1"/>
</dbReference>
<evidence type="ECO:0000256" key="3">
    <source>
        <dbReference type="ARBA" id="ARBA00023237"/>
    </source>
</evidence>
<keyword evidence="6" id="KW-1185">Reference proteome</keyword>
<evidence type="ECO:0000256" key="2">
    <source>
        <dbReference type="ARBA" id="ARBA00023136"/>
    </source>
</evidence>
<gene>
    <name evidence="5" type="ORF">HDF23_000732</name>
</gene>
<protein>
    <recommendedName>
        <fullName evidence="4">Outer membrane protein beta-barrel domain-containing protein</fullName>
    </recommendedName>
</protein>
<name>A0ABR6PE03_9SPHI</name>
<sequence length="245" mass="28265">MILRVVLLGPWEVITSLFKDNPFNYTTGIQLLPQLDTAGRSINIDADHSEYRNFPLQYNFNTLEDFNNNFLSETDVLLRQHRQLDIYGTKVDYTRPLKNKSSFEAGLKSSYVKVINDNIYYNQTGGQSITDPSQSDYTVNSENINAVYVNLNQTYSKLTLQAGLRAEQTVTKGNDQQSGRSINQNYLQLFPTVFLNEKLNEKNTLVLRLGRRTERPDYHELVPFRRPQTAMLFFLGNPHLRPQTS</sequence>
<dbReference type="InterPro" id="IPR036942">
    <property type="entry name" value="Beta-barrel_TonB_sf"/>
</dbReference>
<dbReference type="SUPFAM" id="SSF56935">
    <property type="entry name" value="Porins"/>
    <property type="match status" value="1"/>
</dbReference>
<evidence type="ECO:0000313" key="6">
    <source>
        <dbReference type="Proteomes" id="UP000541583"/>
    </source>
</evidence>
<dbReference type="Proteomes" id="UP000541583">
    <property type="component" value="Unassembled WGS sequence"/>
</dbReference>
<evidence type="ECO:0000256" key="1">
    <source>
        <dbReference type="ARBA" id="ARBA00004442"/>
    </source>
</evidence>
<keyword evidence="3" id="KW-0998">Cell outer membrane</keyword>
<evidence type="ECO:0000259" key="4">
    <source>
        <dbReference type="Pfam" id="PF14905"/>
    </source>
</evidence>
<dbReference type="Pfam" id="PF14905">
    <property type="entry name" value="OMP_b-brl_3"/>
    <property type="match status" value="1"/>
</dbReference>
<comment type="caution">
    <text evidence="5">The sequence shown here is derived from an EMBL/GenBank/DDBJ whole genome shotgun (WGS) entry which is preliminary data.</text>
</comment>
<feature type="domain" description="Outer membrane protein beta-barrel" evidence="4">
    <location>
        <begin position="35"/>
        <end position="244"/>
    </location>
</feature>
<keyword evidence="2" id="KW-0472">Membrane</keyword>
<dbReference type="InterPro" id="IPR041700">
    <property type="entry name" value="OMP_b-brl_3"/>
</dbReference>
<accession>A0ABR6PE03</accession>
<dbReference type="EMBL" id="JACHCB010000001">
    <property type="protein sequence ID" value="MBB6108002.1"/>
    <property type="molecule type" value="Genomic_DNA"/>
</dbReference>
<proteinExistence type="predicted"/>
<evidence type="ECO:0000313" key="5">
    <source>
        <dbReference type="EMBL" id="MBB6108002.1"/>
    </source>
</evidence>
<comment type="subcellular location">
    <subcellularLocation>
        <location evidence="1">Cell outer membrane</location>
    </subcellularLocation>
</comment>
<reference evidence="5 6" key="1">
    <citation type="submission" date="2020-08" db="EMBL/GenBank/DDBJ databases">
        <title>Genomic Encyclopedia of Type Strains, Phase IV (KMG-V): Genome sequencing to study the core and pangenomes of soil and plant-associated prokaryotes.</title>
        <authorList>
            <person name="Whitman W."/>
        </authorList>
    </citation>
    <scope>NUCLEOTIDE SEQUENCE [LARGE SCALE GENOMIC DNA]</scope>
    <source>
        <strain evidence="5 6">ANJLi2</strain>
    </source>
</reference>